<dbReference type="SUPFAM" id="SSF54523">
    <property type="entry name" value="Pili subunits"/>
    <property type="match status" value="1"/>
</dbReference>
<dbReference type="EMBL" id="CP021367">
    <property type="protein sequence ID" value="ART61261.1"/>
    <property type="molecule type" value="Genomic_DNA"/>
</dbReference>
<accession>A0A240UID8</accession>
<keyword evidence="1" id="KW-0472">Membrane</keyword>
<evidence type="ECO:0000256" key="1">
    <source>
        <dbReference type="SAM" id="Phobius"/>
    </source>
</evidence>
<keyword evidence="1" id="KW-0812">Transmembrane</keyword>
<keyword evidence="1" id="KW-1133">Transmembrane helix</keyword>
<name>A0A240UID8_9BURK</name>
<organism evidence="2 3">
    <name type="scientific">Acidovorax carolinensis</name>
    <dbReference type="NCBI Taxonomy" id="553814"/>
    <lineage>
        <taxon>Bacteria</taxon>
        <taxon>Pseudomonadati</taxon>
        <taxon>Pseudomonadota</taxon>
        <taxon>Betaproteobacteria</taxon>
        <taxon>Burkholderiales</taxon>
        <taxon>Comamonadaceae</taxon>
        <taxon>Acidovorax</taxon>
    </lineage>
</organism>
<dbReference type="Proteomes" id="UP000194440">
    <property type="component" value="Plasmid pACP4.1"/>
</dbReference>
<gene>
    <name evidence="2" type="ORF">CBP36_20045</name>
</gene>
<dbReference type="InterPro" id="IPR045584">
    <property type="entry name" value="Pilin-like"/>
</dbReference>
<dbReference type="Gene3D" id="3.30.700.10">
    <property type="entry name" value="Glycoprotein, Type 4 Pilin"/>
    <property type="match status" value="1"/>
</dbReference>
<sequence length="446" mass="45640">MTTQKSLIRKNPIWRRVSGGFTIIELMVVLAITAIASIYAAQKMMDEINLRTARLAGDGIKSVGKAVEMYIAGNSGTFPAAPFDITVANLQTLNLLPTSFPGTTPWGSGYTIRIRPLPGPPPIKYEALVVTTDPWIHKGVPRIPLLGAAVESIGMAGGLTYDATGAVGLKGSWAQPDTSVANYPAANAPGKLAYYISSSVNPNDSLYLRLDGTGVMAGNLQMGNKDITGANVINSIDLKTATVEATGDVKSASVNTGTVVATANVSGATLTSLGDINVGSGGTIRSPGRLHIQAEENLYLQPFANPAGSPTIVGGGGGSGSLNATNVVAANDVAITSLSSRPNAPTTTSVKTLLPKLVEIASYIVTANGQPVPVPTCPGGTPSVFILPHVTAGIAVGGVWGATIRMNGPSGGNWFVDARDAAGAAIPSARVPAGNFSAIVRSFCSY</sequence>
<dbReference type="AlphaFoldDB" id="A0A240UID8"/>
<evidence type="ECO:0008006" key="4">
    <source>
        <dbReference type="Google" id="ProtNLM"/>
    </source>
</evidence>
<geneLocation type="plasmid" evidence="2 3">
    <name>pACP4.1</name>
</geneLocation>
<proteinExistence type="predicted"/>
<keyword evidence="3" id="KW-1185">Reference proteome</keyword>
<dbReference type="KEGG" id="acip:CBP36_20045"/>
<evidence type="ECO:0000313" key="3">
    <source>
        <dbReference type="Proteomes" id="UP000194440"/>
    </source>
</evidence>
<feature type="transmembrane region" description="Helical" evidence="1">
    <location>
        <begin position="21"/>
        <end position="41"/>
    </location>
</feature>
<reference evidence="2" key="1">
    <citation type="submission" date="2017-05" db="EMBL/GenBank/DDBJ databases">
        <title>Polyphasic characterization of four soil-derived phenanthrene-degrading Acidovorax strains and proposal of Acidovorax phenanthrenivorans sp. nov.</title>
        <authorList>
            <person name="Singleton D."/>
            <person name="Lee J."/>
            <person name="Dickey A.N."/>
            <person name="Stroud A."/>
            <person name="Scholl E.H."/>
            <person name="Wright F.A."/>
            <person name="Aitken M.D."/>
        </authorList>
    </citation>
    <scope>NUCLEOTIDE SEQUENCE</scope>
    <source>
        <strain evidence="2">P4</strain>
        <plasmid evidence="2">pACP4.1</plasmid>
    </source>
</reference>
<dbReference type="RefSeq" id="WP_086929031.1">
    <property type="nucleotide sequence ID" value="NZ_CP021363.1"/>
</dbReference>
<dbReference type="NCBIfam" id="TIGR02532">
    <property type="entry name" value="IV_pilin_GFxxxE"/>
    <property type="match status" value="1"/>
</dbReference>
<protein>
    <recommendedName>
        <fullName evidence="4">Prepilin-type cleavage/methylation domain-containing protein</fullName>
    </recommendedName>
</protein>
<dbReference type="InterPro" id="IPR012902">
    <property type="entry name" value="N_methyl_site"/>
</dbReference>
<keyword evidence="2" id="KW-0614">Plasmid</keyword>
<dbReference type="Pfam" id="PF07963">
    <property type="entry name" value="N_methyl"/>
    <property type="match status" value="1"/>
</dbReference>
<evidence type="ECO:0000313" key="2">
    <source>
        <dbReference type="EMBL" id="ART61261.1"/>
    </source>
</evidence>
<dbReference type="KEGG" id="acis:CBP35_20025"/>